<sequence>MTATTVEYAPGTSVRCRLASGHVADCVVVAVRHFPVDFLEVQFEQDGRRMAFTGSAIASAITPV</sequence>
<dbReference type="AlphaFoldDB" id="L7LJR6"/>
<keyword evidence="2" id="KW-1185">Reference proteome</keyword>
<accession>L7LJR6</accession>
<proteinExistence type="predicted"/>
<name>L7LJR6_9ACTN</name>
<dbReference type="RefSeq" id="WP_006896782.1">
    <property type="nucleotide sequence ID" value="NZ_BANU01000016.1"/>
</dbReference>
<evidence type="ECO:0000313" key="1">
    <source>
        <dbReference type="EMBL" id="GAC61380.1"/>
    </source>
</evidence>
<gene>
    <name evidence="1" type="ORF">GSI01S_16_01060</name>
</gene>
<dbReference type="Proteomes" id="UP000035083">
    <property type="component" value="Unassembled WGS sequence"/>
</dbReference>
<comment type="caution">
    <text evidence="1">The sequence shown here is derived from an EMBL/GenBank/DDBJ whole genome shotgun (WGS) entry which is preliminary data.</text>
</comment>
<protein>
    <submittedName>
        <fullName evidence="1">Uncharacterized protein</fullName>
    </submittedName>
</protein>
<organism evidence="1 2">
    <name type="scientific">Gordonia sihwensis NBRC 108236</name>
    <dbReference type="NCBI Taxonomy" id="1223544"/>
    <lineage>
        <taxon>Bacteria</taxon>
        <taxon>Bacillati</taxon>
        <taxon>Actinomycetota</taxon>
        <taxon>Actinomycetes</taxon>
        <taxon>Mycobacteriales</taxon>
        <taxon>Gordoniaceae</taxon>
        <taxon>Gordonia</taxon>
    </lineage>
</organism>
<dbReference type="EMBL" id="BANU01000016">
    <property type="protein sequence ID" value="GAC61380.1"/>
    <property type="molecule type" value="Genomic_DNA"/>
</dbReference>
<evidence type="ECO:0000313" key="2">
    <source>
        <dbReference type="Proteomes" id="UP000035083"/>
    </source>
</evidence>
<reference evidence="1 2" key="1">
    <citation type="submission" date="2012-12" db="EMBL/GenBank/DDBJ databases">
        <title>Whole genome shotgun sequence of Gordonia sihwensis NBRC 108236.</title>
        <authorList>
            <person name="Yoshida I."/>
            <person name="Hosoyama A."/>
            <person name="Tsuchikane K."/>
            <person name="Ando Y."/>
            <person name="Baba S."/>
            <person name="Ohji S."/>
            <person name="Hamada M."/>
            <person name="Tamura T."/>
            <person name="Yamazoe A."/>
            <person name="Yamazaki S."/>
            <person name="Fujita N."/>
        </authorList>
    </citation>
    <scope>NUCLEOTIDE SEQUENCE [LARGE SCALE GENOMIC DNA]</scope>
    <source>
        <strain evidence="1 2">NBRC 108236</strain>
    </source>
</reference>